<dbReference type="WBParaSite" id="BXY_0212800.1">
    <property type="protein sequence ID" value="BXY_0212800.1"/>
    <property type="gene ID" value="BXY_0212800"/>
</dbReference>
<dbReference type="EMBL" id="CAJFDI010000001">
    <property type="protein sequence ID" value="CAD5211109.1"/>
    <property type="molecule type" value="Genomic_DNA"/>
</dbReference>
<evidence type="ECO:0000313" key="3">
    <source>
        <dbReference type="EMBL" id="CAG9087664.1"/>
    </source>
</evidence>
<organism evidence="4 6">
    <name type="scientific">Bursaphelenchus xylophilus</name>
    <name type="common">Pinewood nematode worm</name>
    <name type="synonym">Aphelenchoides xylophilus</name>
    <dbReference type="NCBI Taxonomy" id="6326"/>
    <lineage>
        <taxon>Eukaryota</taxon>
        <taxon>Metazoa</taxon>
        <taxon>Ecdysozoa</taxon>
        <taxon>Nematoda</taxon>
        <taxon>Chromadorea</taxon>
        <taxon>Rhabditida</taxon>
        <taxon>Tylenchina</taxon>
        <taxon>Tylenchomorpha</taxon>
        <taxon>Aphelenchoidea</taxon>
        <taxon>Aphelenchoididae</taxon>
        <taxon>Bursaphelenchus</taxon>
    </lineage>
</organism>
<sequence>MHHTSLSSNFLAVAQENHKSIRNSCSIASSHQHFKFLSSSTSRQMSTNYGPQLQQQHTDHKGPPFTTSETEVWTTSPIMNW</sequence>
<evidence type="ECO:0000313" key="2">
    <source>
        <dbReference type="EMBL" id="CAD5211109.1"/>
    </source>
</evidence>
<dbReference type="Proteomes" id="UP000095284">
    <property type="component" value="Unplaced"/>
</dbReference>
<proteinExistence type="predicted"/>
<protein>
    <submittedName>
        <fullName evidence="2">(pine wood nematode) hypothetical protein</fullName>
    </submittedName>
</protein>
<feature type="region of interest" description="Disordered" evidence="1">
    <location>
        <begin position="41"/>
        <end position="70"/>
    </location>
</feature>
<accession>A0A1I7RN42</accession>
<evidence type="ECO:0000256" key="1">
    <source>
        <dbReference type="SAM" id="MobiDB-lite"/>
    </source>
</evidence>
<feature type="compositionally biased region" description="Polar residues" evidence="1">
    <location>
        <begin position="41"/>
        <end position="56"/>
    </location>
</feature>
<dbReference type="EMBL" id="CAJFCV020000001">
    <property type="protein sequence ID" value="CAG9087664.1"/>
    <property type="molecule type" value="Genomic_DNA"/>
</dbReference>
<evidence type="ECO:0000313" key="6">
    <source>
        <dbReference type="WBParaSite" id="BXY_0212800.1"/>
    </source>
</evidence>
<evidence type="ECO:0000313" key="4">
    <source>
        <dbReference type="Proteomes" id="UP000095284"/>
    </source>
</evidence>
<gene>
    <name evidence="2" type="ORF">BXYJ_LOCUS2264</name>
</gene>
<dbReference type="Proteomes" id="UP000582659">
    <property type="component" value="Unassembled WGS sequence"/>
</dbReference>
<name>A0A1I7RN42_BURXY</name>
<dbReference type="Proteomes" id="UP000659654">
    <property type="component" value="Unassembled WGS sequence"/>
</dbReference>
<keyword evidence="5" id="KW-1185">Reference proteome</keyword>
<reference evidence="3" key="2">
    <citation type="submission" date="2020-08" db="EMBL/GenBank/DDBJ databases">
        <authorList>
            <person name="Kikuchi T."/>
        </authorList>
    </citation>
    <scope>NUCLEOTIDE SEQUENCE</scope>
    <source>
        <strain evidence="2">Ka4C1</strain>
    </source>
</reference>
<evidence type="ECO:0000313" key="5">
    <source>
        <dbReference type="Proteomes" id="UP000659654"/>
    </source>
</evidence>
<dbReference type="AlphaFoldDB" id="A0A1I7RN42"/>
<reference evidence="6" key="1">
    <citation type="submission" date="2016-11" db="UniProtKB">
        <authorList>
            <consortium name="WormBaseParasite"/>
        </authorList>
    </citation>
    <scope>IDENTIFICATION</scope>
</reference>